<evidence type="ECO:0008006" key="5">
    <source>
        <dbReference type="Google" id="ProtNLM"/>
    </source>
</evidence>
<feature type="transmembrane region" description="Helical" evidence="2">
    <location>
        <begin position="131"/>
        <end position="150"/>
    </location>
</feature>
<name>A0ABN2P3H6_9ACTN</name>
<feature type="compositionally biased region" description="Basic residues" evidence="1">
    <location>
        <begin position="559"/>
        <end position="570"/>
    </location>
</feature>
<feature type="transmembrane region" description="Helical" evidence="2">
    <location>
        <begin position="535"/>
        <end position="558"/>
    </location>
</feature>
<comment type="caution">
    <text evidence="3">The sequence shown here is derived from an EMBL/GenBank/DDBJ whole genome shotgun (WGS) entry which is preliminary data.</text>
</comment>
<feature type="transmembrane region" description="Helical" evidence="2">
    <location>
        <begin position="162"/>
        <end position="188"/>
    </location>
</feature>
<keyword evidence="2" id="KW-0812">Transmembrane</keyword>
<feature type="region of interest" description="Disordered" evidence="1">
    <location>
        <begin position="559"/>
        <end position="578"/>
    </location>
</feature>
<proteinExistence type="predicted"/>
<protein>
    <recommendedName>
        <fullName evidence="5">YfhO family protein</fullName>
    </recommendedName>
</protein>
<accession>A0ABN2P3H6</accession>
<feature type="transmembrane region" description="Helical" evidence="2">
    <location>
        <begin position="365"/>
        <end position="386"/>
    </location>
</feature>
<dbReference type="Proteomes" id="UP001501612">
    <property type="component" value="Unassembled WGS sequence"/>
</dbReference>
<keyword evidence="4" id="KW-1185">Reference proteome</keyword>
<feature type="transmembrane region" description="Helical" evidence="2">
    <location>
        <begin position="266"/>
        <end position="286"/>
    </location>
</feature>
<dbReference type="EMBL" id="BAAAMY010000002">
    <property type="protein sequence ID" value="GAA1911522.1"/>
    <property type="molecule type" value="Genomic_DNA"/>
</dbReference>
<evidence type="ECO:0000256" key="1">
    <source>
        <dbReference type="SAM" id="MobiDB-lite"/>
    </source>
</evidence>
<reference evidence="3 4" key="1">
    <citation type="journal article" date="2019" name="Int. J. Syst. Evol. Microbiol.">
        <title>The Global Catalogue of Microorganisms (GCM) 10K type strain sequencing project: providing services to taxonomists for standard genome sequencing and annotation.</title>
        <authorList>
            <consortium name="The Broad Institute Genomics Platform"/>
            <consortium name="The Broad Institute Genome Sequencing Center for Infectious Disease"/>
            <person name="Wu L."/>
            <person name="Ma J."/>
        </authorList>
    </citation>
    <scope>NUCLEOTIDE SEQUENCE [LARGE SCALE GENOMIC DNA]</scope>
    <source>
        <strain evidence="3 4">JCM 14046</strain>
    </source>
</reference>
<organism evidence="3 4">
    <name type="scientific">Nocardioides lentus</name>
    <dbReference type="NCBI Taxonomy" id="338077"/>
    <lineage>
        <taxon>Bacteria</taxon>
        <taxon>Bacillati</taxon>
        <taxon>Actinomycetota</taxon>
        <taxon>Actinomycetes</taxon>
        <taxon>Propionibacteriales</taxon>
        <taxon>Nocardioidaceae</taxon>
        <taxon>Nocardioides</taxon>
    </lineage>
</organism>
<keyword evidence="2" id="KW-0472">Membrane</keyword>
<feature type="transmembrane region" description="Helical" evidence="2">
    <location>
        <begin position="298"/>
        <end position="324"/>
    </location>
</feature>
<feature type="transmembrane region" description="Helical" evidence="2">
    <location>
        <begin position="336"/>
        <end position="358"/>
    </location>
</feature>
<gene>
    <name evidence="3" type="ORF">GCM10009737_11270</name>
</gene>
<sequence length="578" mass="58333">MAPACPARPARLPGDLPPALLAALLVALLLGPALGPGYVLSYDMVWVPQLTMRGDFLGLGSALPRAVPSDAVVAALDLVVPGVLLQKLALAGSLVAGAVGAARLAPDVLAARLWAAALWAWNPFVVERLVIGHWPVLVGYAVAPWVLLAVRARRAGGSAPRLWPLLVLGSLSASAGVVTGVLALALGLRLRRGRWRDDARLVLGVGAANLPWIVPGLLSAAAATGGAASTVPFAASGAAGLPAPVVLLGLGGVWNVDAAAPRGTSAVLVALAVLAVLAAAGARSWWRTTGRREGLALAGCWVVGLGVALVGWAAPGVLAAVAALPGGGLLRDGARSLTLCAPLLVAVTSSGVAVLVGTRRRAERVGWTMAAALAPVALLPGAAWGVGGRLEAVDYPPTWESAREAVLASPVVGDVLVLPLSAYRAPSWNDGRPVLDPLGRFLPRDHVTADDLVVSGEVVPGEDPRVDEVAAALAAPGSQGRAGALAELGIGLVVTDPTAAGPAPEVAGEVVHASSDLEVVALPGVLERSVPASRAVGVGVAWAAWWACLLAGPAGALASRRRRRRRRRPTTRAAPSSG</sequence>
<dbReference type="RefSeq" id="WP_344004891.1">
    <property type="nucleotide sequence ID" value="NZ_BAAAMY010000002.1"/>
</dbReference>
<evidence type="ECO:0000313" key="3">
    <source>
        <dbReference type="EMBL" id="GAA1911522.1"/>
    </source>
</evidence>
<evidence type="ECO:0000256" key="2">
    <source>
        <dbReference type="SAM" id="Phobius"/>
    </source>
</evidence>
<evidence type="ECO:0000313" key="4">
    <source>
        <dbReference type="Proteomes" id="UP001501612"/>
    </source>
</evidence>
<feature type="transmembrane region" description="Helical" evidence="2">
    <location>
        <begin position="200"/>
        <end position="221"/>
    </location>
</feature>
<keyword evidence="2" id="KW-1133">Transmembrane helix</keyword>